<reference evidence="5" key="1">
    <citation type="submission" date="2021-05" db="EMBL/GenBank/DDBJ databases">
        <title>The genome of the haptophyte Pavlova lutheri (Diacronema luteri, Pavlovales) - a model for lipid biosynthesis in eukaryotic algae.</title>
        <authorList>
            <person name="Hulatt C.J."/>
            <person name="Posewitz M.C."/>
        </authorList>
    </citation>
    <scope>NUCLEOTIDE SEQUENCE</scope>
    <source>
        <strain evidence="5">NIVA-4/92</strain>
    </source>
</reference>
<dbReference type="OrthoDB" id="426335at2759"/>
<dbReference type="PANTHER" id="PTHR45947">
    <property type="entry name" value="SULFOQUINOVOSYL TRANSFERASE SQD2"/>
    <property type="match status" value="1"/>
</dbReference>
<accession>A0A8J6C4V4</accession>
<evidence type="ECO:0000313" key="6">
    <source>
        <dbReference type="Proteomes" id="UP000751190"/>
    </source>
</evidence>
<evidence type="ECO:0000259" key="3">
    <source>
        <dbReference type="Pfam" id="PF00534"/>
    </source>
</evidence>
<dbReference type="InterPro" id="IPR028098">
    <property type="entry name" value="Glyco_trans_4-like_N"/>
</dbReference>
<comment type="caution">
    <text evidence="5">The sequence shown here is derived from an EMBL/GenBank/DDBJ whole genome shotgun (WGS) entry which is preliminary data.</text>
</comment>
<sequence length="1259" mass="138676">MASVCIALYFALITGAAGVDERAPAARPRFVMYTRVFRDAPFIQFWVNWHLALGFDRVVLLDMTPLPGMSIPPTAPDGRLDVHRFPNSKNGATRAHQRVVLDLAPEWVMVADTDELLLLNARTIGAYVDKLEQRWGRVDVIQFQWAMYEHVRPYCSNLPLERMVLEPPGVLINEHVKSMTRVFPGLILAHPHYPTLDPRKVYMRAVDGIAQRVPEAQVRHAAPAQLPYVTSALLHVHTRSIANMLDKALFALAVPNRKMGSVVELSRLIGERREHGRELIRRFTEAGGTKAQLPAMHVGLSLGHARALNVSSAYAGARMSALLAGAQLRAMPMCNQLVERAEFGCALASLNATYTTFEAFAADLEAASCTGSCARCDKFARAQAEWEHAPPLDAARVTTSTADIVVAHCKHNVLRWLPDVRAAVAAHGLKLQRVIVYSKCGRADELAHAPELRDAEVVRLPNVGRCDGTYAYHLARRYDSLADVVLFVKDSTWDYPLDELRALVRPVSSVLALAQRHGFGCFRAPDLGSSQWAVRRELFKFRLPSYVSAEQLALQRRNVSVGTVAQLAPFAAEMGMCEFAARALGSVSALLDRPFVPLCYGGSFVTTAERVRAHPRETYRRLDALLSRGDSIEEGHYAERLWAAILATPLAPSAQRALARIAGRNYAVVGGVLGISYTGVVKRCCCERPLNELERRPNPLARAGARAAVTPSLRQSSAQLRVVLVSHSFDLDGAPRYLLQLAKWFRARGDEVLCVAPASGSLGDALRQYGVRVAVLPELRQGPVQQWAYLHGELQQLPPFGSPDMIVLNTVVWTDLLYAHEPMRWCARAPRLVWVLHELELDAAHKSASGYWWGRDFATLGSMPLLRRTLLSADAVVFVARAQRAIWQQHDHGHFHVIPGHVEHALGASAHDEQPTRASLGIAPTAFLLSTVGTLCVRKRQALALDALERLVRTGVDAHLLLVGAPSEHGGRGGEADYLAALQQRASSEPLRGHVSLLPFDRSGWRFSAIADLHISASTHEAYPLNTLEAMRRGVPVIATAAGGNAEQFEADEVAWMTTPVDAPDRFIAAVERAHELHARGELARLGRIQQAFAAGAAGRFSDGWAELVRRLSRERAANDACALWNPEEACEAHFRRAARVERGRRGPAVRVYAPLAGKMVVGYDEKGKAIRITVHGMHAEGIAVDLEWRMLNVTGKAWDQPLGINKLFKLPTRVLRPDAIKAVYEPALHNLVITIPDDALESKTLSKRVRYKIPLAVG</sequence>
<evidence type="ECO:0000256" key="1">
    <source>
        <dbReference type="ARBA" id="ARBA00022676"/>
    </source>
</evidence>
<protein>
    <recommendedName>
        <fullName evidence="7">Glycosyltransferase</fullName>
    </recommendedName>
</protein>
<dbReference type="Proteomes" id="UP000751190">
    <property type="component" value="Unassembled WGS sequence"/>
</dbReference>
<dbReference type="InterPro" id="IPR050194">
    <property type="entry name" value="Glycosyltransferase_grp1"/>
</dbReference>
<evidence type="ECO:0000259" key="4">
    <source>
        <dbReference type="Pfam" id="PF13439"/>
    </source>
</evidence>
<feature type="domain" description="Glycosyltransferase subfamily 4-like N-terminal" evidence="4">
    <location>
        <begin position="732"/>
        <end position="903"/>
    </location>
</feature>
<dbReference type="Pfam" id="PF00534">
    <property type="entry name" value="Glycos_transf_1"/>
    <property type="match status" value="1"/>
</dbReference>
<keyword evidence="6" id="KW-1185">Reference proteome</keyword>
<proteinExistence type="predicted"/>
<keyword evidence="2" id="KW-0732">Signal</keyword>
<gene>
    <name evidence="5" type="ORF">KFE25_011502</name>
</gene>
<dbReference type="InterPro" id="IPR001296">
    <property type="entry name" value="Glyco_trans_1"/>
</dbReference>
<dbReference type="EMBL" id="JAGTXO010000022">
    <property type="protein sequence ID" value="KAG8462052.1"/>
    <property type="molecule type" value="Genomic_DNA"/>
</dbReference>
<dbReference type="AlphaFoldDB" id="A0A8J6C4V4"/>
<name>A0A8J6C4V4_DIALT</name>
<keyword evidence="1" id="KW-0328">Glycosyltransferase</keyword>
<organism evidence="5 6">
    <name type="scientific">Diacronema lutheri</name>
    <name type="common">Unicellular marine alga</name>
    <name type="synonym">Monochrysis lutheri</name>
    <dbReference type="NCBI Taxonomy" id="2081491"/>
    <lineage>
        <taxon>Eukaryota</taxon>
        <taxon>Haptista</taxon>
        <taxon>Haptophyta</taxon>
        <taxon>Pavlovophyceae</taxon>
        <taxon>Pavlovales</taxon>
        <taxon>Pavlovaceae</taxon>
        <taxon>Diacronema</taxon>
    </lineage>
</organism>
<evidence type="ECO:0000256" key="2">
    <source>
        <dbReference type="SAM" id="SignalP"/>
    </source>
</evidence>
<feature type="signal peptide" evidence="2">
    <location>
        <begin position="1"/>
        <end position="18"/>
    </location>
</feature>
<dbReference type="Gene3D" id="3.40.50.2000">
    <property type="entry name" value="Glycogen Phosphorylase B"/>
    <property type="match status" value="2"/>
</dbReference>
<dbReference type="SUPFAM" id="SSF53756">
    <property type="entry name" value="UDP-Glycosyltransferase/glycogen phosphorylase"/>
    <property type="match status" value="1"/>
</dbReference>
<dbReference type="CDD" id="cd03801">
    <property type="entry name" value="GT4_PimA-like"/>
    <property type="match status" value="1"/>
</dbReference>
<feature type="chain" id="PRO_5035284830" description="Glycosyltransferase" evidence="2">
    <location>
        <begin position="19"/>
        <end position="1259"/>
    </location>
</feature>
<dbReference type="PANTHER" id="PTHR45947:SF3">
    <property type="entry name" value="SULFOQUINOVOSYL TRANSFERASE SQD2"/>
    <property type="match status" value="1"/>
</dbReference>
<evidence type="ECO:0008006" key="7">
    <source>
        <dbReference type="Google" id="ProtNLM"/>
    </source>
</evidence>
<dbReference type="Pfam" id="PF13439">
    <property type="entry name" value="Glyco_transf_4"/>
    <property type="match status" value="1"/>
</dbReference>
<evidence type="ECO:0000313" key="5">
    <source>
        <dbReference type="EMBL" id="KAG8462052.1"/>
    </source>
</evidence>
<feature type="domain" description="Glycosyl transferase family 1" evidence="3">
    <location>
        <begin position="915"/>
        <end position="1076"/>
    </location>
</feature>
<dbReference type="GO" id="GO:0016757">
    <property type="term" value="F:glycosyltransferase activity"/>
    <property type="evidence" value="ECO:0007669"/>
    <property type="project" value="UniProtKB-KW"/>
</dbReference>
<keyword evidence="1" id="KW-0808">Transferase</keyword>